<evidence type="ECO:0000313" key="2">
    <source>
        <dbReference type="EMBL" id="KAL2841134.1"/>
    </source>
</evidence>
<evidence type="ECO:0000313" key="3">
    <source>
        <dbReference type="Proteomes" id="UP001610446"/>
    </source>
</evidence>
<evidence type="ECO:0000259" key="1">
    <source>
        <dbReference type="Pfam" id="PF00931"/>
    </source>
</evidence>
<dbReference type="Gene3D" id="1.25.40.10">
    <property type="entry name" value="Tetratricopeptide repeat domain"/>
    <property type="match status" value="2"/>
</dbReference>
<dbReference type="InterPro" id="IPR035994">
    <property type="entry name" value="Nucleoside_phosphorylase_sf"/>
</dbReference>
<dbReference type="InterPro" id="IPR027417">
    <property type="entry name" value="P-loop_NTPase"/>
</dbReference>
<dbReference type="SUPFAM" id="SSF53167">
    <property type="entry name" value="Purine and uridine phosphorylases"/>
    <property type="match status" value="1"/>
</dbReference>
<dbReference type="Gene3D" id="3.40.50.1580">
    <property type="entry name" value="Nucleoside phosphorylase domain"/>
    <property type="match status" value="1"/>
</dbReference>
<dbReference type="Gene3D" id="3.40.50.300">
    <property type="entry name" value="P-loop containing nucleotide triphosphate hydrolases"/>
    <property type="match status" value="1"/>
</dbReference>
<protein>
    <recommendedName>
        <fullName evidence="1">NB-ARC domain-containing protein</fullName>
    </recommendedName>
</protein>
<dbReference type="EMBL" id="JBFXLU010000113">
    <property type="protein sequence ID" value="KAL2841134.1"/>
    <property type="molecule type" value="Genomic_DNA"/>
</dbReference>
<dbReference type="Pfam" id="PF13374">
    <property type="entry name" value="TPR_10"/>
    <property type="match status" value="2"/>
</dbReference>
<dbReference type="SUPFAM" id="SSF48452">
    <property type="entry name" value="TPR-like"/>
    <property type="match status" value="2"/>
</dbReference>
<dbReference type="SUPFAM" id="SSF52540">
    <property type="entry name" value="P-loop containing nucleoside triphosphate hydrolases"/>
    <property type="match status" value="1"/>
</dbReference>
<proteinExistence type="predicted"/>
<comment type="caution">
    <text evidence="2">The sequence shown here is derived from an EMBL/GenBank/DDBJ whole genome shotgun (WGS) entry which is preliminary data.</text>
</comment>
<dbReference type="InterPro" id="IPR011990">
    <property type="entry name" value="TPR-like_helical_dom_sf"/>
</dbReference>
<dbReference type="Proteomes" id="UP001610446">
    <property type="component" value="Unassembled WGS sequence"/>
</dbReference>
<dbReference type="InterPro" id="IPR053137">
    <property type="entry name" value="NLR-like"/>
</dbReference>
<organism evidence="2 3">
    <name type="scientific">Aspergillus pseudoustus</name>
    <dbReference type="NCBI Taxonomy" id="1810923"/>
    <lineage>
        <taxon>Eukaryota</taxon>
        <taxon>Fungi</taxon>
        <taxon>Dikarya</taxon>
        <taxon>Ascomycota</taxon>
        <taxon>Pezizomycotina</taxon>
        <taxon>Eurotiomycetes</taxon>
        <taxon>Eurotiomycetidae</taxon>
        <taxon>Eurotiales</taxon>
        <taxon>Aspergillaceae</taxon>
        <taxon>Aspergillus</taxon>
        <taxon>Aspergillus subgen. Nidulantes</taxon>
    </lineage>
</organism>
<accession>A0ABR4JM65</accession>
<dbReference type="InterPro" id="IPR002182">
    <property type="entry name" value="NB-ARC"/>
</dbReference>
<gene>
    <name evidence="2" type="ORF">BJY01DRAFT_257138</name>
</gene>
<feature type="domain" description="NB-ARC" evidence="1">
    <location>
        <begin position="337"/>
        <end position="483"/>
    </location>
</feature>
<dbReference type="PANTHER" id="PTHR46082:SF11">
    <property type="entry name" value="AAA+ ATPASE DOMAIN-CONTAINING PROTEIN-RELATED"/>
    <property type="match status" value="1"/>
</dbReference>
<dbReference type="Pfam" id="PF00931">
    <property type="entry name" value="NB-ARC"/>
    <property type="match status" value="1"/>
</dbReference>
<reference evidence="2 3" key="1">
    <citation type="submission" date="2024-07" db="EMBL/GenBank/DDBJ databases">
        <title>Section-level genome sequencing and comparative genomics of Aspergillus sections Usti and Cavernicolus.</title>
        <authorList>
            <consortium name="Lawrence Berkeley National Laboratory"/>
            <person name="Nybo J.L."/>
            <person name="Vesth T.C."/>
            <person name="Theobald S."/>
            <person name="Frisvad J.C."/>
            <person name="Larsen T.O."/>
            <person name="Kjaerboelling I."/>
            <person name="Rothschild-Mancinelli K."/>
            <person name="Lyhne E.K."/>
            <person name="Kogle M.E."/>
            <person name="Barry K."/>
            <person name="Clum A."/>
            <person name="Na H."/>
            <person name="Ledsgaard L."/>
            <person name="Lin J."/>
            <person name="Lipzen A."/>
            <person name="Kuo A."/>
            <person name="Riley R."/>
            <person name="Mondo S."/>
            <person name="Labutti K."/>
            <person name="Haridas S."/>
            <person name="Pangalinan J."/>
            <person name="Salamov A.A."/>
            <person name="Simmons B.A."/>
            <person name="Magnuson J.K."/>
            <person name="Chen J."/>
            <person name="Drula E."/>
            <person name="Henrissat B."/>
            <person name="Wiebenga A."/>
            <person name="Lubbers R.J."/>
            <person name="Gomes A.C."/>
            <person name="Makela M.R."/>
            <person name="Stajich J."/>
            <person name="Grigoriev I.V."/>
            <person name="Mortensen U.H."/>
            <person name="De Vries R.P."/>
            <person name="Baker S.E."/>
            <person name="Andersen M.R."/>
        </authorList>
    </citation>
    <scope>NUCLEOTIDE SEQUENCE [LARGE SCALE GENOMIC DNA]</scope>
    <source>
        <strain evidence="2 3">CBS 123904</strain>
    </source>
</reference>
<name>A0ABR4JM65_9EURO</name>
<keyword evidence="3" id="KW-1185">Reference proteome</keyword>
<dbReference type="PANTHER" id="PTHR46082">
    <property type="entry name" value="ATP/GTP-BINDING PROTEIN-RELATED"/>
    <property type="match status" value="1"/>
</dbReference>
<dbReference type="Pfam" id="PF13424">
    <property type="entry name" value="TPR_12"/>
    <property type="match status" value="1"/>
</dbReference>
<sequence length="1013" mass="115053">MASPTPDDYTIAWVCALPLEAAAARVMLDKIHTLPQNISDQNAYDVGELNGHNIVIAYLPSGVYGKVSAAGVVSHMRSTFRRLRFALMVGIGGGVPTSGKSDIRLGDVVVSRPGSKHSGVIQYDYGKAVQDRVFEATGTMNKPPPTLLTYMSQLEANEMTAQDGRNRLKKVIRRILKENPHMQGKFGAPEEDTDLLFHRSYRHKDGEESCRRCDKDQLVKRRERETRAPSIHYGLIASGDRVMKDAKTRERLAKEHGILCFEMEAAGLMDELPTLVIRGICDYCDSHKQKQWQGYAALTAAAYARLLLSIVPAYHEEKARRHWMVPLARNRRFVGRKDQIAKLEESIAAQDGPGRVAITGLGGVGKTQIALEVAYRVRERDRKCSVFWVPCVSQAMIEQTLQKIAHEVGLHCTNPKQAKEQVKAYFSSDRAGRWLLIFDNADDPEMWLGAGIGGGAGLESFLPQSDQGHIVFTSRDRKLAMKLAPFDLISVPDVDKWTALEIMRNMLGRKDLLADRTTTALLKQLGFLPLAIAQASAYIVENGRYHEAQNPVITTWLVSFHQIQSQNSTAADYLSFMAIINPRNIPMSLLPYRKTKKRDLDALGLLNAYSFITSEGSEVNMHRLNGQFDHWIQRVADRLEAVFPENNHAERRLWREYLPHALPLMHEEDFIAIEEDYTKLIKAIADCLDSDGRYIEEEVLYKRLVTINKRTNGRKHPSTLSSMGDLATCYLHQGQSIEAEKLEDQVSATSRRKLGGNHPIYMNQGRYDDCAETAPDIERMRSVFGPEDPRTLAAMSLEAYTAHEIFSHERAEQMESEVLEIRQRLYGDEHPDTLKSMHRIAIFRDAQGREDEAEVLATHVLSVRKRVLGRRHPDTLRGMAYLAALHRHRREYRKAEELGRRAVDINRSVWGTEHPESVSSIKALAITLKSHGKIRESMELVKECIRLSNKIWGPDDPTTQDYFEMLRELKGEDDPDFSLWKARKTRAEIIAHKKEMAEFKQNQKDKDRLWDFL</sequence>